<feature type="transmembrane region" description="Helical" evidence="1">
    <location>
        <begin position="136"/>
        <end position="159"/>
    </location>
</feature>
<evidence type="ECO:0000313" key="3">
    <source>
        <dbReference type="Proteomes" id="UP000315995"/>
    </source>
</evidence>
<reference evidence="2 3" key="1">
    <citation type="submission" date="2019-06" db="EMBL/GenBank/DDBJ databases">
        <title>Persicimonas caeni gen. nov., sp. nov., a predatory bacterium isolated from solar saltern.</title>
        <authorList>
            <person name="Wang S."/>
        </authorList>
    </citation>
    <scope>NUCLEOTIDE SEQUENCE [LARGE SCALE GENOMIC DNA]</scope>
    <source>
        <strain evidence="2 3">YN101</strain>
    </source>
</reference>
<dbReference type="AlphaFoldDB" id="A0A4Y6PVI1"/>
<organism evidence="2 3">
    <name type="scientific">Persicimonas caeni</name>
    <dbReference type="NCBI Taxonomy" id="2292766"/>
    <lineage>
        <taxon>Bacteria</taxon>
        <taxon>Deltaproteobacteria</taxon>
        <taxon>Bradymonadales</taxon>
        <taxon>Bradymonadaceae</taxon>
        <taxon>Persicimonas</taxon>
    </lineage>
</organism>
<name>A0A4Y6PVI1_PERCE</name>
<keyword evidence="1" id="KW-1133">Transmembrane helix</keyword>
<feature type="transmembrane region" description="Helical" evidence="1">
    <location>
        <begin position="58"/>
        <end position="79"/>
    </location>
</feature>
<keyword evidence="1" id="KW-0812">Transmembrane</keyword>
<keyword evidence="1" id="KW-0472">Membrane</keyword>
<keyword evidence="3" id="KW-1185">Reference proteome</keyword>
<sequence length="160" mass="17555">MAHVREDLLTPTLSAGHRPVRLYSPTALFYTSFFGGPVAAIAFSWLNSQELRRTKDDLRWYVLAALASVAWIGGVVYAVDVANMIPADMLGSESRTGRYLIRGFGLVVWGGFYFMHRPMHRTNTMVGAEPLNPWKAAIGCIVAAMVVQWVIVAGAKVVLG</sequence>
<accession>A0A5B8Y7I0</accession>
<evidence type="ECO:0000313" key="2">
    <source>
        <dbReference type="EMBL" id="QDG51997.1"/>
    </source>
</evidence>
<dbReference type="Proteomes" id="UP000315995">
    <property type="component" value="Chromosome"/>
</dbReference>
<dbReference type="EMBL" id="CP041186">
    <property type="protein sequence ID" value="QDG51997.1"/>
    <property type="molecule type" value="Genomic_DNA"/>
</dbReference>
<feature type="transmembrane region" description="Helical" evidence="1">
    <location>
        <begin position="27"/>
        <end position="46"/>
    </location>
</feature>
<proteinExistence type="predicted"/>
<protein>
    <submittedName>
        <fullName evidence="2">Uncharacterized protein</fullName>
    </submittedName>
</protein>
<evidence type="ECO:0000256" key="1">
    <source>
        <dbReference type="SAM" id="Phobius"/>
    </source>
</evidence>
<dbReference type="RefSeq" id="WP_141198475.1">
    <property type="nucleotide sequence ID" value="NZ_CP041186.1"/>
</dbReference>
<gene>
    <name evidence="2" type="ORF">FIV42_14990</name>
</gene>
<accession>A0A4Y6PVI1</accession>
<feature type="transmembrane region" description="Helical" evidence="1">
    <location>
        <begin position="99"/>
        <end position="115"/>
    </location>
</feature>